<dbReference type="InterPro" id="IPR032710">
    <property type="entry name" value="NTF2-like_dom_sf"/>
</dbReference>
<accession>X1GYC4</accession>
<comment type="caution">
    <text evidence="2">The sequence shown here is derived from an EMBL/GenBank/DDBJ whole genome shotgun (WGS) entry which is preliminary data.</text>
</comment>
<dbReference type="EMBL" id="BARU01010842">
    <property type="protein sequence ID" value="GAH37993.1"/>
    <property type="molecule type" value="Genomic_DNA"/>
</dbReference>
<feature type="non-terminal residue" evidence="2">
    <location>
        <position position="129"/>
    </location>
</feature>
<dbReference type="AlphaFoldDB" id="X1GYC4"/>
<evidence type="ECO:0000259" key="1">
    <source>
        <dbReference type="Pfam" id="PF14534"/>
    </source>
</evidence>
<dbReference type="CDD" id="cd00531">
    <property type="entry name" value="NTF2_like"/>
    <property type="match status" value="1"/>
</dbReference>
<reference evidence="2" key="1">
    <citation type="journal article" date="2014" name="Front. Microbiol.">
        <title>High frequency of phylogenetically diverse reductive dehalogenase-homologous genes in deep subseafloor sedimentary metagenomes.</title>
        <authorList>
            <person name="Kawai M."/>
            <person name="Futagami T."/>
            <person name="Toyoda A."/>
            <person name="Takaki Y."/>
            <person name="Nishi S."/>
            <person name="Hori S."/>
            <person name="Arai W."/>
            <person name="Tsubouchi T."/>
            <person name="Morono Y."/>
            <person name="Uchiyama I."/>
            <person name="Ito T."/>
            <person name="Fujiyama A."/>
            <person name="Inagaki F."/>
            <person name="Takami H."/>
        </authorList>
    </citation>
    <scope>NUCLEOTIDE SEQUENCE</scope>
    <source>
        <strain evidence="2">Expedition CK06-06</strain>
    </source>
</reference>
<name>X1GYC4_9ZZZZ</name>
<dbReference type="Pfam" id="PF14534">
    <property type="entry name" value="DUF4440"/>
    <property type="match status" value="1"/>
</dbReference>
<dbReference type="Gene3D" id="3.10.450.50">
    <property type="match status" value="1"/>
</dbReference>
<dbReference type="SUPFAM" id="SSF54427">
    <property type="entry name" value="NTF2-like"/>
    <property type="match status" value="1"/>
</dbReference>
<organism evidence="2">
    <name type="scientific">marine sediment metagenome</name>
    <dbReference type="NCBI Taxonomy" id="412755"/>
    <lineage>
        <taxon>unclassified sequences</taxon>
        <taxon>metagenomes</taxon>
        <taxon>ecological metagenomes</taxon>
    </lineage>
</organism>
<gene>
    <name evidence="2" type="ORF">S03H2_20553</name>
</gene>
<evidence type="ECO:0000313" key="2">
    <source>
        <dbReference type="EMBL" id="GAH37993.1"/>
    </source>
</evidence>
<dbReference type="NCBIfam" id="TIGR02246">
    <property type="entry name" value="SgcJ/EcaC family oxidoreductase"/>
    <property type="match status" value="1"/>
</dbReference>
<dbReference type="PANTHER" id="PTHR31664:SF8">
    <property type="entry name" value="DUF4440 DOMAIN-CONTAINING PROTEIN"/>
    <property type="match status" value="1"/>
</dbReference>
<protein>
    <recommendedName>
        <fullName evidence="1">DUF4440 domain-containing protein</fullName>
    </recommendedName>
</protein>
<sequence>MSFGFNEKSTTEVCESIAVANENFMAAFNQGDAAGLAALYTENGQLLPPKGDFVTGRSAIQEFWQSAMDAGIKSAKLETVEVEGCGDTAYEVGKYTLFADGEQMSDKGKYIVIWKQEDGQWKLHRDIFN</sequence>
<dbReference type="InterPro" id="IPR027843">
    <property type="entry name" value="DUF4440"/>
</dbReference>
<feature type="domain" description="DUF4440" evidence="1">
    <location>
        <begin position="22"/>
        <end position="123"/>
    </location>
</feature>
<dbReference type="InterPro" id="IPR011944">
    <property type="entry name" value="Steroid_delta5-4_isomerase"/>
</dbReference>
<dbReference type="PANTHER" id="PTHR31664">
    <property type="entry name" value="PROTEIN CBG16427"/>
    <property type="match status" value="1"/>
</dbReference>
<proteinExistence type="predicted"/>